<dbReference type="GeneID" id="61893715"/>
<dbReference type="RefSeq" id="WP_088056717.1">
    <property type="nucleotide sequence ID" value="NZ_CP127378.1"/>
</dbReference>
<feature type="region of interest" description="Disordered" evidence="1">
    <location>
        <begin position="1"/>
        <end position="116"/>
    </location>
</feature>
<name>A0ABY1RMU1_9XANT</name>
<evidence type="ECO:0000313" key="2">
    <source>
        <dbReference type="EMBL" id="SMQ98563.1"/>
    </source>
</evidence>
<protein>
    <recommendedName>
        <fullName evidence="4">Type III effector protein XopF1</fullName>
    </recommendedName>
</protein>
<gene>
    <name evidence="2" type="ORF">PD885_01312</name>
</gene>
<dbReference type="NCBIfam" id="NF041344">
    <property type="entry name" value="XopF"/>
    <property type="match status" value="1"/>
</dbReference>
<keyword evidence="3" id="KW-1185">Reference proteome</keyword>
<evidence type="ECO:0008006" key="4">
    <source>
        <dbReference type="Google" id="ProtNLM"/>
    </source>
</evidence>
<dbReference type="NCBIfam" id="NF041345">
    <property type="entry name" value="XopF1"/>
    <property type="match status" value="1"/>
</dbReference>
<dbReference type="Proteomes" id="UP000195877">
    <property type="component" value="Chromosome 1"/>
</dbReference>
<evidence type="ECO:0000256" key="1">
    <source>
        <dbReference type="SAM" id="MobiDB-lite"/>
    </source>
</evidence>
<reference evidence="2 3" key="1">
    <citation type="submission" date="2017-05" db="EMBL/GenBank/DDBJ databases">
        <authorList>
            <person name="Blom J."/>
        </authorList>
    </citation>
    <scope>NUCLEOTIDE SEQUENCE [LARGE SCALE GENOMIC DNA]</scope>
    <source>
        <strain evidence="2">PD885</strain>
    </source>
</reference>
<evidence type="ECO:0000313" key="3">
    <source>
        <dbReference type="Proteomes" id="UP000195877"/>
    </source>
</evidence>
<proteinExistence type="predicted"/>
<dbReference type="EMBL" id="LT853882">
    <property type="protein sequence ID" value="SMQ98563.1"/>
    <property type="molecule type" value="Genomic_DNA"/>
</dbReference>
<organism evidence="2 3">
    <name type="scientific">Xanthomonas fragariae</name>
    <dbReference type="NCBI Taxonomy" id="48664"/>
    <lineage>
        <taxon>Bacteria</taxon>
        <taxon>Pseudomonadati</taxon>
        <taxon>Pseudomonadota</taxon>
        <taxon>Gammaproteobacteria</taxon>
        <taxon>Lysobacterales</taxon>
        <taxon>Lysobacteraceae</taxon>
        <taxon>Xanthomonas</taxon>
    </lineage>
</organism>
<sequence length="677" mass="72591">MKIARDIGSSSNIRQASPAPTEPTQAEDVVLAPQTRPPSGPLEGLSALRGRGRSFARRSTTDAPHAEFMHSASHRSESSQSPRSSEVTDAVFHSDRETDLSLHSPRASDVSDVPSTAATYTERRSSAADDLKVQLRAHLGKLSFAEPSQEQRALEAAYLEWADARLQERIAAFGPDAGYQVVGDMKAAGAKAAWPIAYECLRAFIRGAMRTPFGIAAGVAYDRMRIPGSEIMSRLTLSGTVAGLASFTCETLLLPAMDRRARVANLPRFKAIDPKILQPDPPPVLLEITNEGKRFTRPGEGDAPTLPELKAQAYDLRAGIAHWQSTLGEKSLDTLLLKPVISAGFNAARRTSDDPGTRTPVVQFGLSALASGGAGVVQKALLETGKALARTGQMSVPDLLGGQQRLNLFSLALPDKTRRPVQWSDAVHFPTYLLQTGKEGLALAKQAFSTTNAMTNAVRDVVVRHAASNIIANFASLGTGRMLAAPLRGGNGSGRVRGEAFNSAATVVQQAGQSVFNDTVWSALKAKNGTNTSHATRLDQERAVAAANHQRTIARTLQALAEPIDQAIAMFSAPTAAEIARALEEGQPPAPAPAPAPGPHAEVLREALEQLREEIGMRSVSIETIDNVCDWLQAGRDEMYSGAPHSELTNTLATQLHALRRALRDSEQLRQWENGRP</sequence>
<accession>A0ABY1RMU1</accession>